<accession>A0ACC0D218</accession>
<keyword evidence="2" id="KW-1185">Reference proteome</keyword>
<comment type="caution">
    <text evidence="1">The sequence shown here is derived from an EMBL/GenBank/DDBJ whole genome shotgun (WGS) entry which is preliminary data.</text>
</comment>
<dbReference type="Proteomes" id="UP001497680">
    <property type="component" value="Unassembled WGS sequence"/>
</dbReference>
<evidence type="ECO:0000313" key="1">
    <source>
        <dbReference type="EMBL" id="KAI6086799.1"/>
    </source>
</evidence>
<organism evidence="1 2">
    <name type="scientific">Hypoxylon rubiginosum</name>
    <dbReference type="NCBI Taxonomy" id="110542"/>
    <lineage>
        <taxon>Eukaryota</taxon>
        <taxon>Fungi</taxon>
        <taxon>Dikarya</taxon>
        <taxon>Ascomycota</taxon>
        <taxon>Pezizomycotina</taxon>
        <taxon>Sordariomycetes</taxon>
        <taxon>Xylariomycetidae</taxon>
        <taxon>Xylariales</taxon>
        <taxon>Hypoxylaceae</taxon>
        <taxon>Hypoxylon</taxon>
    </lineage>
</organism>
<protein>
    <submittedName>
        <fullName evidence="1">NAD(P)-binding protein</fullName>
    </submittedName>
</protein>
<name>A0ACC0D218_9PEZI</name>
<sequence>MANDTSEKGGSAARYFYRQLTIKPTPVQNVSLRGKTAIVTGANTGVGFATSRQLLELGLSKLILAVRNEEKGKAAAAKLVSELNLQQDVTEVWKLDLSVYETILSFAERANSLERLDFVVLNAGMWSITREFNPHTGHEEVIQVNYLAKKANQPQPTRMTFVSSEVAGFTKFKEQNEVPILAAIDKPGKVDNFDRMCISKLFGQFFLAKLAELVPTSVAVINAASPGSVWDTEMNREYEKTFAGAMTKKVLRHFGNTAQVAVSMITDAVVNHHEDIHGKFLSFKFVEGMAPILYTPEGKRISEQLWKETMEELAFANAEGILKSISDQETK</sequence>
<dbReference type="EMBL" id="MU394312">
    <property type="protein sequence ID" value="KAI6086799.1"/>
    <property type="molecule type" value="Genomic_DNA"/>
</dbReference>
<reference evidence="1 2" key="1">
    <citation type="journal article" date="2022" name="New Phytol.">
        <title>Ecological generalism drives hyperdiversity of secondary metabolite gene clusters in xylarialean endophytes.</title>
        <authorList>
            <person name="Franco M.E.E."/>
            <person name="Wisecaver J.H."/>
            <person name="Arnold A.E."/>
            <person name="Ju Y.M."/>
            <person name="Slot J.C."/>
            <person name="Ahrendt S."/>
            <person name="Moore L.P."/>
            <person name="Eastman K.E."/>
            <person name="Scott K."/>
            <person name="Konkel Z."/>
            <person name="Mondo S.J."/>
            <person name="Kuo A."/>
            <person name="Hayes R.D."/>
            <person name="Haridas S."/>
            <person name="Andreopoulos B."/>
            <person name="Riley R."/>
            <person name="LaButti K."/>
            <person name="Pangilinan J."/>
            <person name="Lipzen A."/>
            <person name="Amirebrahimi M."/>
            <person name="Yan J."/>
            <person name="Adam C."/>
            <person name="Keymanesh K."/>
            <person name="Ng V."/>
            <person name="Louie K."/>
            <person name="Northen T."/>
            <person name="Drula E."/>
            <person name="Henrissat B."/>
            <person name="Hsieh H.M."/>
            <person name="Youens-Clark K."/>
            <person name="Lutzoni F."/>
            <person name="Miadlikowska J."/>
            <person name="Eastwood D.C."/>
            <person name="Hamelin R.C."/>
            <person name="Grigoriev I.V."/>
            <person name="U'Ren J.M."/>
        </authorList>
    </citation>
    <scope>NUCLEOTIDE SEQUENCE [LARGE SCALE GENOMIC DNA]</scope>
    <source>
        <strain evidence="1 2">ER1909</strain>
    </source>
</reference>
<gene>
    <name evidence="1" type="ORF">F4821DRAFT_278323</name>
</gene>
<evidence type="ECO:0000313" key="2">
    <source>
        <dbReference type="Proteomes" id="UP001497680"/>
    </source>
</evidence>
<proteinExistence type="predicted"/>